<gene>
    <name evidence="2" type="ORF">AFUS01_LOCUS11805</name>
</gene>
<evidence type="ECO:0000313" key="3">
    <source>
        <dbReference type="Proteomes" id="UP000708208"/>
    </source>
</evidence>
<name>A0A8J2JMX5_9HEXA</name>
<comment type="caution">
    <text evidence="2">The sequence shown here is derived from an EMBL/GenBank/DDBJ whole genome shotgun (WGS) entry which is preliminary data.</text>
</comment>
<evidence type="ECO:0000256" key="1">
    <source>
        <dbReference type="SAM" id="MobiDB-lite"/>
    </source>
</evidence>
<proteinExistence type="predicted"/>
<feature type="compositionally biased region" description="Basic and acidic residues" evidence="1">
    <location>
        <begin position="51"/>
        <end position="62"/>
    </location>
</feature>
<sequence length="68" mass="8267">MKSNRKNRMERISEKFQSKSYPKTKLLQRICKFKICKNRNGNHKDSKCKRKNEDDEKEERMNELSSKS</sequence>
<feature type="region of interest" description="Disordered" evidence="1">
    <location>
        <begin position="39"/>
        <end position="68"/>
    </location>
</feature>
<keyword evidence="3" id="KW-1185">Reference proteome</keyword>
<feature type="compositionally biased region" description="Basic and acidic residues" evidence="1">
    <location>
        <begin position="7"/>
        <end position="17"/>
    </location>
</feature>
<accession>A0A8J2JMX5</accession>
<evidence type="ECO:0000313" key="2">
    <source>
        <dbReference type="EMBL" id="CAG7722684.1"/>
    </source>
</evidence>
<feature type="compositionally biased region" description="Basic residues" evidence="1">
    <location>
        <begin position="39"/>
        <end position="50"/>
    </location>
</feature>
<organism evidence="2 3">
    <name type="scientific">Allacma fusca</name>
    <dbReference type="NCBI Taxonomy" id="39272"/>
    <lineage>
        <taxon>Eukaryota</taxon>
        <taxon>Metazoa</taxon>
        <taxon>Ecdysozoa</taxon>
        <taxon>Arthropoda</taxon>
        <taxon>Hexapoda</taxon>
        <taxon>Collembola</taxon>
        <taxon>Symphypleona</taxon>
        <taxon>Sminthuridae</taxon>
        <taxon>Allacma</taxon>
    </lineage>
</organism>
<protein>
    <submittedName>
        <fullName evidence="2">Uncharacterized protein</fullName>
    </submittedName>
</protein>
<feature type="region of interest" description="Disordered" evidence="1">
    <location>
        <begin position="1"/>
        <end position="21"/>
    </location>
</feature>
<reference evidence="2" key="1">
    <citation type="submission" date="2021-06" db="EMBL/GenBank/DDBJ databases">
        <authorList>
            <person name="Hodson N. C."/>
            <person name="Mongue J. A."/>
            <person name="Jaron S. K."/>
        </authorList>
    </citation>
    <scope>NUCLEOTIDE SEQUENCE</scope>
</reference>
<dbReference type="AlphaFoldDB" id="A0A8J2JMX5"/>
<dbReference type="EMBL" id="CAJVCH010091554">
    <property type="protein sequence ID" value="CAG7722684.1"/>
    <property type="molecule type" value="Genomic_DNA"/>
</dbReference>
<dbReference type="Proteomes" id="UP000708208">
    <property type="component" value="Unassembled WGS sequence"/>
</dbReference>
<feature type="non-terminal residue" evidence="2">
    <location>
        <position position="68"/>
    </location>
</feature>